<gene>
    <name evidence="2" type="ORF">JI435_064440</name>
</gene>
<name>A0A7U2I281_PHANO</name>
<dbReference type="VEuPathDB" id="FungiDB:JI435_064440"/>
<organism evidence="2 3">
    <name type="scientific">Phaeosphaeria nodorum (strain SN15 / ATCC MYA-4574 / FGSC 10173)</name>
    <name type="common">Glume blotch fungus</name>
    <name type="synonym">Parastagonospora nodorum</name>
    <dbReference type="NCBI Taxonomy" id="321614"/>
    <lineage>
        <taxon>Eukaryota</taxon>
        <taxon>Fungi</taxon>
        <taxon>Dikarya</taxon>
        <taxon>Ascomycota</taxon>
        <taxon>Pezizomycotina</taxon>
        <taxon>Dothideomycetes</taxon>
        <taxon>Pleosporomycetidae</taxon>
        <taxon>Pleosporales</taxon>
        <taxon>Pleosporineae</taxon>
        <taxon>Phaeosphaeriaceae</taxon>
        <taxon>Parastagonospora</taxon>
    </lineage>
</organism>
<dbReference type="Proteomes" id="UP000663193">
    <property type="component" value="Chromosome 9"/>
</dbReference>
<dbReference type="AlphaFoldDB" id="A0A7U2I281"/>
<keyword evidence="3" id="KW-1185">Reference proteome</keyword>
<protein>
    <submittedName>
        <fullName evidence="2">Uncharacterized protein</fullName>
    </submittedName>
</protein>
<sequence>MDAPLASTYGRLMKTLADENAAAEKARADKAEQKITILEQKHIKAIARECMQADAIKTSHELEYQEQERRMERIAEQKDVLQESIFKLNTKLLVSRKVQAGTRAKVKRLEGEMEAILKEVEKLKNTRGEKRKANDDAGGERRIKVDPTILEFD</sequence>
<evidence type="ECO:0000313" key="2">
    <source>
        <dbReference type="EMBL" id="QRC99103.1"/>
    </source>
</evidence>
<dbReference type="EMBL" id="CP069031">
    <property type="protein sequence ID" value="QRC99103.1"/>
    <property type="molecule type" value="Genomic_DNA"/>
</dbReference>
<feature type="compositionally biased region" description="Basic and acidic residues" evidence="1">
    <location>
        <begin position="125"/>
        <end position="145"/>
    </location>
</feature>
<accession>A0A7U2I281</accession>
<evidence type="ECO:0000256" key="1">
    <source>
        <dbReference type="SAM" id="MobiDB-lite"/>
    </source>
</evidence>
<feature type="region of interest" description="Disordered" evidence="1">
    <location>
        <begin position="125"/>
        <end position="153"/>
    </location>
</feature>
<proteinExistence type="predicted"/>
<reference evidence="3" key="1">
    <citation type="journal article" date="2021" name="BMC Genomics">
        <title>Chromosome-level genome assembly and manually-curated proteome of model necrotroph Parastagonospora nodorum Sn15 reveals a genome-wide trove of candidate effector homologs, and redundancy of virulence-related functions within an accessory chromosome.</title>
        <authorList>
            <person name="Bertazzoni S."/>
            <person name="Jones D.A.B."/>
            <person name="Phan H.T."/>
            <person name="Tan K.-C."/>
            <person name="Hane J.K."/>
        </authorList>
    </citation>
    <scope>NUCLEOTIDE SEQUENCE [LARGE SCALE GENOMIC DNA]</scope>
    <source>
        <strain evidence="3">SN15 / ATCC MYA-4574 / FGSC 10173)</strain>
    </source>
</reference>
<evidence type="ECO:0000313" key="3">
    <source>
        <dbReference type="Proteomes" id="UP000663193"/>
    </source>
</evidence>